<dbReference type="Proteomes" id="UP000185478">
    <property type="component" value="Chromosome"/>
</dbReference>
<dbReference type="InterPro" id="IPR011650">
    <property type="entry name" value="Peptidase_M20_dimer"/>
</dbReference>
<keyword evidence="6" id="KW-1185">Reference proteome</keyword>
<dbReference type="Gene3D" id="3.30.70.360">
    <property type="match status" value="1"/>
</dbReference>
<dbReference type="KEGG" id="caqu:CAQU_11190"/>
<keyword evidence="1" id="KW-0645">Protease</keyword>
<gene>
    <name evidence="5" type="ORF">CAQU_11190</name>
</gene>
<dbReference type="Pfam" id="PF07687">
    <property type="entry name" value="M20_dimer"/>
    <property type="match status" value="1"/>
</dbReference>
<dbReference type="InterPro" id="IPR036264">
    <property type="entry name" value="Bact_exopeptidase_dim_dom"/>
</dbReference>
<dbReference type="EMBL" id="CP009245">
    <property type="protein sequence ID" value="APT85515.1"/>
    <property type="molecule type" value="Genomic_DNA"/>
</dbReference>
<keyword evidence="2" id="KW-0479">Metal-binding</keyword>
<organism evidence="5 6">
    <name type="scientific">Corynebacterium aquilae DSM 44791</name>
    <dbReference type="NCBI Taxonomy" id="1431546"/>
    <lineage>
        <taxon>Bacteria</taxon>
        <taxon>Bacillati</taxon>
        <taxon>Actinomycetota</taxon>
        <taxon>Actinomycetes</taxon>
        <taxon>Mycobacteriales</taxon>
        <taxon>Corynebacteriaceae</taxon>
        <taxon>Corynebacterium</taxon>
    </lineage>
</organism>
<dbReference type="PROSITE" id="PS00758">
    <property type="entry name" value="ARGE_DAPE_CPG2_1"/>
    <property type="match status" value="1"/>
</dbReference>
<dbReference type="InterPro" id="IPR051458">
    <property type="entry name" value="Cyt/Met_Dipeptidase"/>
</dbReference>
<accession>A0A1L7CI73</accession>
<protein>
    <submittedName>
        <fullName evidence="5">Peptidase M20</fullName>
    </submittedName>
</protein>
<dbReference type="GO" id="GO:0006508">
    <property type="term" value="P:proteolysis"/>
    <property type="evidence" value="ECO:0007669"/>
    <property type="project" value="UniProtKB-KW"/>
</dbReference>
<dbReference type="PANTHER" id="PTHR43270:SF12">
    <property type="entry name" value="SUCCINYL-DIAMINOPIMELATE DESUCCINYLASE"/>
    <property type="match status" value="1"/>
</dbReference>
<evidence type="ECO:0000256" key="3">
    <source>
        <dbReference type="ARBA" id="ARBA00022801"/>
    </source>
</evidence>
<dbReference type="STRING" id="1431546.CAQU_11190"/>
<dbReference type="SUPFAM" id="SSF53187">
    <property type="entry name" value="Zn-dependent exopeptidases"/>
    <property type="match status" value="1"/>
</dbReference>
<dbReference type="InterPro" id="IPR001261">
    <property type="entry name" value="ArgE/DapE_CS"/>
</dbReference>
<dbReference type="Gene3D" id="3.40.630.10">
    <property type="entry name" value="Zn peptidases"/>
    <property type="match status" value="1"/>
</dbReference>
<dbReference type="PANTHER" id="PTHR43270">
    <property type="entry name" value="BETA-ALA-HIS DIPEPTIDASE"/>
    <property type="match status" value="1"/>
</dbReference>
<evidence type="ECO:0000313" key="5">
    <source>
        <dbReference type="EMBL" id="APT85515.1"/>
    </source>
</evidence>
<name>A0A1L7CI73_9CORY</name>
<evidence type="ECO:0000256" key="2">
    <source>
        <dbReference type="ARBA" id="ARBA00022723"/>
    </source>
</evidence>
<dbReference type="AlphaFoldDB" id="A0A1L7CI73"/>
<evidence type="ECO:0000256" key="1">
    <source>
        <dbReference type="ARBA" id="ARBA00022670"/>
    </source>
</evidence>
<evidence type="ECO:0000313" key="6">
    <source>
        <dbReference type="Proteomes" id="UP000185478"/>
    </source>
</evidence>
<keyword evidence="3" id="KW-0378">Hydrolase</keyword>
<sequence>MRQRVAGLRDSIRQNLSELVSFNSVHNEPGCEQDAVASAAWVEKALKARGLEVEVIDTVDGSKAVIGRKEPAAGAPTVLLYSHHDVVPAGDPQKWTNDPFTLTERDGRWFGRGTADCKGNVVMHLAALQVFEEIAPDSPLGITVVIEGSEERGGEGLDALIEAHPEKFAADAIMIADTGNIALGEPTLTTCLRGGAQVTVKVSTLHSQVHSGGFGGAAPDAVFALVRTLDSLRNASGAITIDGVDCTGTWKGVQYPAEDFRKDATVLDGVHLMGEGEATVADQVWARPAVSITGFTSTPVAEAVNAVPNVASAQLNLRVPPGMVAQEVTDGLVEHLRAHVPWGAKIEFEVHSVNDPFQADTSGPALAHLSQCLSAAYPGKQTVEAGTGGSIPLCTKLQETFPEAEIALYGVEEPLCTIHSIDESVSPDEIQAIGVAEALFLLTYAK</sequence>
<dbReference type="InterPro" id="IPR002933">
    <property type="entry name" value="Peptidase_M20"/>
</dbReference>
<reference evidence="5 6" key="1">
    <citation type="submission" date="2014-08" db="EMBL/GenBank/DDBJ databases">
        <title>Complete genome sequence of Corynebacterium aquilae S-613T(T) (=DSM 44791(T)), isolated from the choana of a healthy golden eagle.</title>
        <authorList>
            <person name="Ruckert C."/>
            <person name="Albersmeier A."/>
            <person name="Winkler A."/>
            <person name="Kalinowski J."/>
        </authorList>
    </citation>
    <scope>NUCLEOTIDE SEQUENCE [LARGE SCALE GENOMIC DNA]</scope>
    <source>
        <strain evidence="5 6">S-613</strain>
    </source>
</reference>
<proteinExistence type="predicted"/>
<feature type="domain" description="Peptidase M20 dimerisation" evidence="4">
    <location>
        <begin position="199"/>
        <end position="342"/>
    </location>
</feature>
<dbReference type="GO" id="GO:0046872">
    <property type="term" value="F:metal ion binding"/>
    <property type="evidence" value="ECO:0007669"/>
    <property type="project" value="UniProtKB-KW"/>
</dbReference>
<evidence type="ECO:0000259" key="4">
    <source>
        <dbReference type="Pfam" id="PF07687"/>
    </source>
</evidence>
<dbReference type="SUPFAM" id="SSF55031">
    <property type="entry name" value="Bacterial exopeptidase dimerisation domain"/>
    <property type="match status" value="1"/>
</dbReference>
<dbReference type="GO" id="GO:0008233">
    <property type="term" value="F:peptidase activity"/>
    <property type="evidence" value="ECO:0007669"/>
    <property type="project" value="UniProtKB-KW"/>
</dbReference>
<dbReference type="Pfam" id="PF01546">
    <property type="entry name" value="Peptidase_M20"/>
    <property type="match status" value="1"/>
</dbReference>
<dbReference type="NCBIfam" id="NF005914">
    <property type="entry name" value="PRK07907.1"/>
    <property type="match status" value="1"/>
</dbReference>